<dbReference type="InterPro" id="IPR020833">
    <property type="entry name" value="LipOase_Fe_BS"/>
</dbReference>
<evidence type="ECO:0000256" key="5">
    <source>
        <dbReference type="ARBA" id="ARBA00022767"/>
    </source>
</evidence>
<evidence type="ECO:0000256" key="13">
    <source>
        <dbReference type="RuleBase" id="RU003974"/>
    </source>
</evidence>
<name>A0A2G5ECJ8_AQUCA</name>
<feature type="domain" description="PLAT" evidence="15">
    <location>
        <begin position="1"/>
        <end position="68"/>
    </location>
</feature>
<dbReference type="PRINTS" id="PR00087">
    <property type="entry name" value="LIPOXYGENASE"/>
</dbReference>
<dbReference type="InterPro" id="IPR001246">
    <property type="entry name" value="LipOase_plant"/>
</dbReference>
<proteinExistence type="inferred from homology"/>
<dbReference type="InterPro" id="IPR001024">
    <property type="entry name" value="PLAT/LH2_dom"/>
</dbReference>
<evidence type="ECO:0000256" key="10">
    <source>
        <dbReference type="ARBA" id="ARBA00023098"/>
    </source>
</evidence>
<dbReference type="Proteomes" id="UP000230069">
    <property type="component" value="Unassembled WGS sequence"/>
</dbReference>
<dbReference type="PROSITE" id="PS51393">
    <property type="entry name" value="LIPOXYGENASE_3"/>
    <property type="match status" value="1"/>
</dbReference>
<evidence type="ECO:0000259" key="15">
    <source>
        <dbReference type="PROSITE" id="PS50095"/>
    </source>
</evidence>
<dbReference type="SUPFAM" id="SSF49723">
    <property type="entry name" value="Lipase/lipooxygenase domain (PLAT/LH2 domain)"/>
    <property type="match status" value="1"/>
</dbReference>
<keyword evidence="6" id="KW-0276">Fatty acid metabolism</keyword>
<evidence type="ECO:0000256" key="2">
    <source>
        <dbReference type="ARBA" id="ARBA00009419"/>
    </source>
</evidence>
<dbReference type="InterPro" id="IPR020834">
    <property type="entry name" value="LipOase_CS"/>
</dbReference>
<dbReference type="Gene3D" id="1.20.245.10">
    <property type="entry name" value="Lipoxygenase-1, Domain 5"/>
    <property type="match status" value="2"/>
</dbReference>
<accession>A0A2G5ECJ8</accession>
<dbReference type="InterPro" id="IPR036226">
    <property type="entry name" value="LipOase_C_sf"/>
</dbReference>
<keyword evidence="5 14" id="KW-0925">Oxylipin biosynthesis</keyword>
<dbReference type="InterPro" id="IPR000907">
    <property type="entry name" value="LipOase"/>
</dbReference>
<keyword evidence="10" id="KW-0443">Lipid metabolism</keyword>
<dbReference type="GO" id="GO:0034440">
    <property type="term" value="P:lipid oxidation"/>
    <property type="evidence" value="ECO:0007669"/>
    <property type="project" value="InterPro"/>
</dbReference>
<dbReference type="Gene3D" id="2.60.60.20">
    <property type="entry name" value="PLAT/LH2 domain"/>
    <property type="match status" value="1"/>
</dbReference>
<dbReference type="SUPFAM" id="SSF48484">
    <property type="entry name" value="Lipoxigenase"/>
    <property type="match status" value="1"/>
</dbReference>
<evidence type="ECO:0000256" key="11">
    <source>
        <dbReference type="ARBA" id="ARBA00023160"/>
    </source>
</evidence>
<evidence type="ECO:0000256" key="3">
    <source>
        <dbReference type="ARBA" id="ARBA00022516"/>
    </source>
</evidence>
<evidence type="ECO:0000256" key="9">
    <source>
        <dbReference type="ARBA" id="ARBA00023004"/>
    </source>
</evidence>
<keyword evidence="4 13" id="KW-0479">Metal-binding</keyword>
<dbReference type="GO" id="GO:0006633">
    <property type="term" value="P:fatty acid biosynthetic process"/>
    <property type="evidence" value="ECO:0007669"/>
    <property type="project" value="UniProtKB-KW"/>
</dbReference>
<comment type="function">
    <text evidence="14">Plant lipoxygenase may be involved in a number of diverse aspects of plant physiology including growth and development, pest resistance, and senescence or responses to wounding.</text>
</comment>
<dbReference type="InterPro" id="IPR027433">
    <property type="entry name" value="Lipoxygenase_dom_3"/>
</dbReference>
<keyword evidence="7 13" id="KW-0223">Dioxygenase</keyword>
<dbReference type="Gene3D" id="3.10.450.60">
    <property type="match status" value="1"/>
</dbReference>
<sequence>MDEVKYVCNFKLPSDFLEVGAVRVENLHNEEIYFNTIALSYRGATTTITCNSWVQPKKDGMKMRVFFINKTPNGIEKLRKRELESLRGEGTNEDEQHGEDHETITDEPYYVPRDEAFSSVKSDDFEKKKLLSAIHGAIPLLMASKDSNLPFPNFNKIDSLFDVDAELPQHARSLTTFGFIDSIQNLRKKLKQLYEILTETKGPILHFEAPEMIIRDRFSWLRDEEFARQTLAGLNPLSIELVTEWPLKSKLDPKYGPLESAITNEIVEKQNDGVMTVEQAIKNKKLFMIDYHDLLLPYVKDVRKLEGTTLYGSRTLFFLREDDTLMPIAIELTRPVIDTEPHWRHVFTPSSDATNLWLWRVAKVHVLAHDSAYHQLISHWLRTHCCMEPYIIAANRQLSVMHPIYKLLHPHFLYTMEINAFARQNFFPKRYSMELSFAAYDQLWRFDEEALPADLIRRGRAVEDQTAEHGVKLTIEDYPYGKDGLELWKAIKTWVTDYINIYYQDENAIQTDTELQAWWTEYDYAGYFPNRPTIARTNVPIKNFSPEFDNLIRKPEDELLKCFPSQLQAIMVMIVLDLLSTHSSDEKYIGDKLEPVWSEDKQVEAIFNMFKARLMYMNGLIQARNSCPKLKNRTGAGVTPYKLLEQLSGPGVTGKGVPNSVSI</sequence>
<dbReference type="AlphaFoldDB" id="A0A2G5ECJ8"/>
<protein>
    <recommendedName>
        <fullName evidence="14">Lipoxygenase</fullName>
        <ecNumber evidence="14">1.13.11.-</ecNumber>
    </recommendedName>
</protein>
<dbReference type="PRINTS" id="PR00468">
    <property type="entry name" value="PLTLPOXGNASE"/>
</dbReference>
<dbReference type="PANTHER" id="PTHR11771">
    <property type="entry name" value="LIPOXYGENASE"/>
    <property type="match status" value="1"/>
</dbReference>
<reference evidence="17 18" key="1">
    <citation type="submission" date="2017-09" db="EMBL/GenBank/DDBJ databases">
        <title>WGS assembly of Aquilegia coerulea Goldsmith.</title>
        <authorList>
            <person name="Hodges S."/>
            <person name="Kramer E."/>
            <person name="Nordborg M."/>
            <person name="Tomkins J."/>
            <person name="Borevitz J."/>
            <person name="Derieg N."/>
            <person name="Yan J."/>
            <person name="Mihaltcheva S."/>
            <person name="Hayes R.D."/>
            <person name="Rokhsar D."/>
        </authorList>
    </citation>
    <scope>NUCLEOTIDE SEQUENCE [LARGE SCALE GENOMIC DNA]</scope>
    <source>
        <strain evidence="18">cv. Goldsmith</strain>
    </source>
</reference>
<keyword evidence="9 13" id="KW-0408">Iron</keyword>
<evidence type="ECO:0000256" key="6">
    <source>
        <dbReference type="ARBA" id="ARBA00022832"/>
    </source>
</evidence>
<dbReference type="PROSITE" id="PS50095">
    <property type="entry name" value="PLAT"/>
    <property type="match status" value="1"/>
</dbReference>
<dbReference type="GO" id="GO:0031408">
    <property type="term" value="P:oxylipin biosynthetic process"/>
    <property type="evidence" value="ECO:0007669"/>
    <property type="project" value="UniProtKB-UniRule"/>
</dbReference>
<dbReference type="Pfam" id="PF00305">
    <property type="entry name" value="Lipoxygenase"/>
    <property type="match status" value="1"/>
</dbReference>
<comment type="pathway">
    <text evidence="14">Lipid metabolism; oxylipin biosynthesis.</text>
</comment>
<evidence type="ECO:0000313" key="17">
    <source>
        <dbReference type="EMBL" id="PIA53431.1"/>
    </source>
</evidence>
<evidence type="ECO:0000256" key="4">
    <source>
        <dbReference type="ARBA" id="ARBA00022723"/>
    </source>
</evidence>
<comment type="similarity">
    <text evidence="2 13">Belongs to the lipoxygenase family.</text>
</comment>
<dbReference type="PROSITE" id="PS00711">
    <property type="entry name" value="LIPOXYGENASE_1"/>
    <property type="match status" value="1"/>
</dbReference>
<evidence type="ECO:0000256" key="1">
    <source>
        <dbReference type="ARBA" id="ARBA00001962"/>
    </source>
</evidence>
<dbReference type="UniPathway" id="UPA00382"/>
<keyword evidence="11 14" id="KW-0275">Fatty acid biosynthesis</keyword>
<evidence type="ECO:0000256" key="14">
    <source>
        <dbReference type="RuleBase" id="RU003975"/>
    </source>
</evidence>
<dbReference type="Pfam" id="PF01477">
    <property type="entry name" value="PLAT"/>
    <property type="match status" value="1"/>
</dbReference>
<feature type="domain" description="Lipoxygenase" evidence="16">
    <location>
        <begin position="65"/>
        <end position="663"/>
    </location>
</feature>
<keyword evidence="8 13" id="KW-0560">Oxidoreductase</keyword>
<comment type="caution">
    <text evidence="12">Lacks conserved residue(s) required for the propagation of feature annotation.</text>
</comment>
<dbReference type="InParanoid" id="A0A2G5ECJ8"/>
<dbReference type="InterPro" id="IPR036392">
    <property type="entry name" value="PLAT/LH2_dom_sf"/>
</dbReference>
<evidence type="ECO:0000256" key="7">
    <source>
        <dbReference type="ARBA" id="ARBA00022964"/>
    </source>
</evidence>
<dbReference type="Gene3D" id="4.10.372.10">
    <property type="entry name" value="Lipoxygenase-1, Domain 3"/>
    <property type="match status" value="1"/>
</dbReference>
<dbReference type="GO" id="GO:0046872">
    <property type="term" value="F:metal ion binding"/>
    <property type="evidence" value="ECO:0007669"/>
    <property type="project" value="UniProtKB-UniRule"/>
</dbReference>
<dbReference type="GO" id="GO:0016702">
    <property type="term" value="F:oxidoreductase activity, acting on single donors with incorporation of molecular oxygen, incorporation of two atoms of oxygen"/>
    <property type="evidence" value="ECO:0007669"/>
    <property type="project" value="InterPro"/>
</dbReference>
<organism evidence="17 18">
    <name type="scientific">Aquilegia coerulea</name>
    <name type="common">Rocky mountain columbine</name>
    <dbReference type="NCBI Taxonomy" id="218851"/>
    <lineage>
        <taxon>Eukaryota</taxon>
        <taxon>Viridiplantae</taxon>
        <taxon>Streptophyta</taxon>
        <taxon>Embryophyta</taxon>
        <taxon>Tracheophyta</taxon>
        <taxon>Spermatophyta</taxon>
        <taxon>Magnoliopsida</taxon>
        <taxon>Ranunculales</taxon>
        <taxon>Ranunculaceae</taxon>
        <taxon>Thalictroideae</taxon>
        <taxon>Aquilegia</taxon>
    </lineage>
</organism>
<evidence type="ECO:0000313" key="18">
    <source>
        <dbReference type="Proteomes" id="UP000230069"/>
    </source>
</evidence>
<keyword evidence="3 14" id="KW-0444">Lipid biosynthesis</keyword>
<dbReference type="PROSITE" id="PS00081">
    <property type="entry name" value="LIPOXYGENASE_2"/>
    <property type="match status" value="1"/>
</dbReference>
<comment type="cofactor">
    <cofactor evidence="1 13">
        <name>Fe cation</name>
        <dbReference type="ChEBI" id="CHEBI:24875"/>
    </cofactor>
</comment>
<keyword evidence="18" id="KW-1185">Reference proteome</keyword>
<gene>
    <name evidence="17" type="ORF">AQUCO_00900188v1</name>
</gene>
<dbReference type="EC" id="1.13.11.-" evidence="14"/>
<dbReference type="InterPro" id="IPR013819">
    <property type="entry name" value="LipOase_C"/>
</dbReference>
<evidence type="ECO:0000256" key="8">
    <source>
        <dbReference type="ARBA" id="ARBA00023002"/>
    </source>
</evidence>
<dbReference type="STRING" id="218851.A0A2G5ECJ8"/>
<evidence type="ECO:0000259" key="16">
    <source>
        <dbReference type="PROSITE" id="PS51393"/>
    </source>
</evidence>
<dbReference type="OrthoDB" id="407298at2759"/>
<dbReference type="EMBL" id="KZ305026">
    <property type="protein sequence ID" value="PIA53431.1"/>
    <property type="molecule type" value="Genomic_DNA"/>
</dbReference>
<evidence type="ECO:0000256" key="12">
    <source>
        <dbReference type="PROSITE-ProRule" id="PRU00152"/>
    </source>
</evidence>